<evidence type="ECO:0000313" key="3">
    <source>
        <dbReference type="Proteomes" id="UP001460270"/>
    </source>
</evidence>
<organism evidence="2 3">
    <name type="scientific">Mugilogobius chulae</name>
    <name type="common">yellowstripe goby</name>
    <dbReference type="NCBI Taxonomy" id="88201"/>
    <lineage>
        <taxon>Eukaryota</taxon>
        <taxon>Metazoa</taxon>
        <taxon>Chordata</taxon>
        <taxon>Craniata</taxon>
        <taxon>Vertebrata</taxon>
        <taxon>Euteleostomi</taxon>
        <taxon>Actinopterygii</taxon>
        <taxon>Neopterygii</taxon>
        <taxon>Teleostei</taxon>
        <taxon>Neoteleostei</taxon>
        <taxon>Acanthomorphata</taxon>
        <taxon>Gobiaria</taxon>
        <taxon>Gobiiformes</taxon>
        <taxon>Gobioidei</taxon>
        <taxon>Gobiidae</taxon>
        <taxon>Gobionellinae</taxon>
        <taxon>Mugilogobius</taxon>
    </lineage>
</organism>
<evidence type="ECO:0000313" key="2">
    <source>
        <dbReference type="EMBL" id="KAK7922372.1"/>
    </source>
</evidence>
<dbReference type="EMBL" id="JBBPFD010000006">
    <property type="protein sequence ID" value="KAK7922372.1"/>
    <property type="molecule type" value="Genomic_DNA"/>
</dbReference>
<reference evidence="3" key="1">
    <citation type="submission" date="2024-04" db="EMBL/GenBank/DDBJ databases">
        <title>Salinicola lusitanus LLJ914,a marine bacterium isolated from the Okinawa Trough.</title>
        <authorList>
            <person name="Li J."/>
        </authorList>
    </citation>
    <scope>NUCLEOTIDE SEQUENCE [LARGE SCALE GENOMIC DNA]</scope>
</reference>
<accession>A0AAW0PM44</accession>
<keyword evidence="3" id="KW-1185">Reference proteome</keyword>
<comment type="caution">
    <text evidence="2">The sequence shown here is derived from an EMBL/GenBank/DDBJ whole genome shotgun (WGS) entry which is preliminary data.</text>
</comment>
<protein>
    <recommendedName>
        <fullName evidence="4">Guanine nucleotide-binding protein subunit gamma</fullName>
    </recommendedName>
</protein>
<dbReference type="AlphaFoldDB" id="A0AAW0PM44"/>
<proteinExistence type="predicted"/>
<feature type="region of interest" description="Disordered" evidence="1">
    <location>
        <begin position="83"/>
        <end position="134"/>
    </location>
</feature>
<evidence type="ECO:0000256" key="1">
    <source>
        <dbReference type="SAM" id="MobiDB-lite"/>
    </source>
</evidence>
<evidence type="ECO:0008006" key="4">
    <source>
        <dbReference type="Google" id="ProtNLM"/>
    </source>
</evidence>
<name>A0AAW0PM44_9GOBI</name>
<sequence>MLVWLRPYQHANTGGKSTTVGTSVSTTVSTSNYQCVSLGHASSVVHARTAGGRPQPDPCQQYIITLYRTKRLLWKMDEISYEDSDEEYSPFPTTSSGRGTKRSRPSEPEEAPQPKRRTRSKKQGPAVNLGPEDAERVAELQAERRKFEEDRIKSLNLQQAQNVLQRVLDRDPGVIFDIQLESGPAPRGNPVQKQPKWCSWSCGMTSVHCVMILNQGKTIDNFAMLPIDSMYLGSMAHLELVTEWSSQAVWCGK</sequence>
<dbReference type="Proteomes" id="UP001460270">
    <property type="component" value="Unassembled WGS sequence"/>
</dbReference>
<gene>
    <name evidence="2" type="ORF">WMY93_009274</name>
</gene>